<comment type="caution">
    <text evidence="13">The sequence shown here is derived from an EMBL/GenBank/DDBJ whole genome shotgun (WGS) entry which is preliminary data.</text>
</comment>
<dbReference type="PROSITE" id="PS00086">
    <property type="entry name" value="CYTOCHROME_P450"/>
    <property type="match status" value="1"/>
</dbReference>
<dbReference type="Proteomes" id="UP001141552">
    <property type="component" value="Unassembled WGS sequence"/>
</dbReference>
<keyword evidence="9 12" id="KW-0472">Membrane</keyword>
<dbReference type="GO" id="GO:0020037">
    <property type="term" value="F:heme binding"/>
    <property type="evidence" value="ECO:0007669"/>
    <property type="project" value="InterPro"/>
</dbReference>
<evidence type="ECO:0000313" key="14">
    <source>
        <dbReference type="Proteomes" id="UP001141552"/>
    </source>
</evidence>
<proteinExistence type="inferred from homology"/>
<gene>
    <name evidence="13" type="ORF">Tsubulata_022196</name>
</gene>
<keyword evidence="12" id="KW-0812">Transmembrane</keyword>
<dbReference type="InterPro" id="IPR036396">
    <property type="entry name" value="Cyt_P450_sf"/>
</dbReference>
<keyword evidence="8 11" id="KW-0503">Monooxygenase</keyword>
<dbReference type="InterPro" id="IPR017972">
    <property type="entry name" value="Cyt_P450_CS"/>
</dbReference>
<dbReference type="SUPFAM" id="SSF48264">
    <property type="entry name" value="Cytochrome P450"/>
    <property type="match status" value="1"/>
</dbReference>
<dbReference type="Gene3D" id="1.10.630.10">
    <property type="entry name" value="Cytochrome P450"/>
    <property type="match status" value="1"/>
</dbReference>
<protein>
    <recommendedName>
        <fullName evidence="15">Cytochrome P450</fullName>
    </recommendedName>
</protein>
<evidence type="ECO:0000256" key="5">
    <source>
        <dbReference type="ARBA" id="ARBA00022723"/>
    </source>
</evidence>
<keyword evidence="6 11" id="KW-0560">Oxidoreductase</keyword>
<dbReference type="PANTHER" id="PTHR47943:SF8">
    <property type="entry name" value="CYTOCHROME P450"/>
    <property type="match status" value="1"/>
</dbReference>
<evidence type="ECO:0000256" key="4">
    <source>
        <dbReference type="ARBA" id="ARBA00022617"/>
    </source>
</evidence>
<name>A0A9Q0GLW1_9ROSI</name>
<dbReference type="GO" id="GO:0004497">
    <property type="term" value="F:monooxygenase activity"/>
    <property type="evidence" value="ECO:0007669"/>
    <property type="project" value="UniProtKB-KW"/>
</dbReference>
<dbReference type="PANTHER" id="PTHR47943">
    <property type="entry name" value="CYTOCHROME P450 93A3-LIKE"/>
    <property type="match status" value="1"/>
</dbReference>
<dbReference type="GO" id="GO:0016020">
    <property type="term" value="C:membrane"/>
    <property type="evidence" value="ECO:0007669"/>
    <property type="project" value="UniProtKB-SubCell"/>
</dbReference>
<evidence type="ECO:0000256" key="7">
    <source>
        <dbReference type="ARBA" id="ARBA00023004"/>
    </source>
</evidence>
<dbReference type="Pfam" id="PF00067">
    <property type="entry name" value="p450"/>
    <property type="match status" value="1"/>
</dbReference>
<evidence type="ECO:0000256" key="1">
    <source>
        <dbReference type="ARBA" id="ARBA00001971"/>
    </source>
</evidence>
<dbReference type="PRINTS" id="PR00385">
    <property type="entry name" value="P450"/>
</dbReference>
<evidence type="ECO:0000256" key="12">
    <source>
        <dbReference type="SAM" id="Phobius"/>
    </source>
</evidence>
<feature type="binding site" description="axial binding residue" evidence="10">
    <location>
        <position position="460"/>
    </location>
    <ligand>
        <name>heme</name>
        <dbReference type="ChEBI" id="CHEBI:30413"/>
    </ligand>
    <ligandPart>
        <name>Fe</name>
        <dbReference type="ChEBI" id="CHEBI:18248"/>
    </ligandPart>
</feature>
<keyword evidence="12" id="KW-1133">Transmembrane helix</keyword>
<dbReference type="OrthoDB" id="1470350at2759"/>
<dbReference type="FunFam" id="1.10.630.10:FF:000019">
    <property type="entry name" value="Cytochrome P450 family protein"/>
    <property type="match status" value="1"/>
</dbReference>
<evidence type="ECO:0000256" key="8">
    <source>
        <dbReference type="ARBA" id="ARBA00023033"/>
    </source>
</evidence>
<reference evidence="13" key="2">
    <citation type="journal article" date="2023" name="Plants (Basel)">
        <title>Annotation of the Turnera subulata (Passifloraceae) Draft Genome Reveals the S-Locus Evolved after the Divergence of Turneroideae from Passifloroideae in a Stepwise Manner.</title>
        <authorList>
            <person name="Henning P.M."/>
            <person name="Roalson E.H."/>
            <person name="Mir W."/>
            <person name="McCubbin A.G."/>
            <person name="Shore J.S."/>
        </authorList>
    </citation>
    <scope>NUCLEOTIDE SEQUENCE</scope>
    <source>
        <strain evidence="13">F60SS</strain>
    </source>
</reference>
<accession>A0A9Q0GLW1</accession>
<evidence type="ECO:0000256" key="2">
    <source>
        <dbReference type="ARBA" id="ARBA00004370"/>
    </source>
</evidence>
<dbReference type="CDD" id="cd20655">
    <property type="entry name" value="CYP93"/>
    <property type="match status" value="1"/>
</dbReference>
<comment type="cofactor">
    <cofactor evidence="1 10">
        <name>heme</name>
        <dbReference type="ChEBI" id="CHEBI:30413"/>
    </cofactor>
</comment>
<evidence type="ECO:0000256" key="10">
    <source>
        <dbReference type="PIRSR" id="PIRSR602401-1"/>
    </source>
</evidence>
<organism evidence="13 14">
    <name type="scientific">Turnera subulata</name>
    <dbReference type="NCBI Taxonomy" id="218843"/>
    <lineage>
        <taxon>Eukaryota</taxon>
        <taxon>Viridiplantae</taxon>
        <taxon>Streptophyta</taxon>
        <taxon>Embryophyta</taxon>
        <taxon>Tracheophyta</taxon>
        <taxon>Spermatophyta</taxon>
        <taxon>Magnoliopsida</taxon>
        <taxon>eudicotyledons</taxon>
        <taxon>Gunneridae</taxon>
        <taxon>Pentapetalae</taxon>
        <taxon>rosids</taxon>
        <taxon>fabids</taxon>
        <taxon>Malpighiales</taxon>
        <taxon>Passifloraceae</taxon>
        <taxon>Turnera</taxon>
    </lineage>
</organism>
<dbReference type="GO" id="GO:0005506">
    <property type="term" value="F:iron ion binding"/>
    <property type="evidence" value="ECO:0007669"/>
    <property type="project" value="InterPro"/>
</dbReference>
<keyword evidence="7 10" id="KW-0408">Iron</keyword>
<dbReference type="PRINTS" id="PR00463">
    <property type="entry name" value="EP450I"/>
</dbReference>
<evidence type="ECO:0000256" key="6">
    <source>
        <dbReference type="ARBA" id="ARBA00023002"/>
    </source>
</evidence>
<comment type="similarity">
    <text evidence="3 11">Belongs to the cytochrome P450 family.</text>
</comment>
<keyword evidence="5 10" id="KW-0479">Metal-binding</keyword>
<dbReference type="GO" id="GO:0016705">
    <property type="term" value="F:oxidoreductase activity, acting on paired donors, with incorporation or reduction of molecular oxygen"/>
    <property type="evidence" value="ECO:0007669"/>
    <property type="project" value="InterPro"/>
</dbReference>
<evidence type="ECO:0000256" key="11">
    <source>
        <dbReference type="RuleBase" id="RU000461"/>
    </source>
</evidence>
<sequence length="522" mass="59278">MATLTNDIQYYFLCFLLWIASTLLLLHHIFKKPAKPTAALRLPPSPPALPLIGHIHHLTSSAHECFKKLSSKYGPLLYIRLGSYPLILVSSASMAADIFKTHDLHFSHKPKSVTENDRLMLFGSSSFSNAPYGDYWRFMKKLCVSELLSPRQIERSHHIRREERFRFLQKILEKARKNEAVDIGGEITALTNNIICRMVMSTRCSGEDNEAERCRELMKESFDLAIKLTLVAFLGPFKKLGAWVFRKQALDVPRRFDELLEKLMKEHEERAKKGYSEPEDKDLMDILLQVYHDEYSELKITRDQMKCFFLDLFVAGTSTSADAMQWVVAELINHPNVAKKLREEIESVVGRNRLVEEADIPSLPYLQAVVKETLRLYPPAPIIPRACIENCKIGDFDVSKGIPIAVNAYSIMRDPGEWENPDDFYPERFLAPHTEQNGQTETKLGQTFNFVAFGGGRRMCPGSNLAYSIMNNTIAAMVQCFDWKVNGDGSYGAKVDMQVASGATISRAHPLLCTPIVHLNPF</sequence>
<comment type="subcellular location">
    <subcellularLocation>
        <location evidence="2">Membrane</location>
    </subcellularLocation>
</comment>
<evidence type="ECO:0000256" key="3">
    <source>
        <dbReference type="ARBA" id="ARBA00010617"/>
    </source>
</evidence>
<reference evidence="13" key="1">
    <citation type="submission" date="2022-02" db="EMBL/GenBank/DDBJ databases">
        <authorList>
            <person name="Henning P.M."/>
            <person name="McCubbin A.G."/>
            <person name="Shore J.S."/>
        </authorList>
    </citation>
    <scope>NUCLEOTIDE SEQUENCE</scope>
    <source>
        <strain evidence="13">F60SS</strain>
        <tissue evidence="13">Leaves</tissue>
    </source>
</reference>
<dbReference type="EMBL" id="JAKUCV010000268">
    <property type="protein sequence ID" value="KAJ4850626.1"/>
    <property type="molecule type" value="Genomic_DNA"/>
</dbReference>
<keyword evidence="14" id="KW-1185">Reference proteome</keyword>
<dbReference type="InterPro" id="IPR001128">
    <property type="entry name" value="Cyt_P450"/>
</dbReference>
<feature type="transmembrane region" description="Helical" evidence="12">
    <location>
        <begin position="12"/>
        <end position="30"/>
    </location>
</feature>
<evidence type="ECO:0000256" key="9">
    <source>
        <dbReference type="ARBA" id="ARBA00023136"/>
    </source>
</evidence>
<evidence type="ECO:0008006" key="15">
    <source>
        <dbReference type="Google" id="ProtNLM"/>
    </source>
</evidence>
<keyword evidence="4 10" id="KW-0349">Heme</keyword>
<dbReference type="AlphaFoldDB" id="A0A9Q0GLW1"/>
<evidence type="ECO:0000313" key="13">
    <source>
        <dbReference type="EMBL" id="KAJ4850626.1"/>
    </source>
</evidence>
<dbReference type="InterPro" id="IPR002401">
    <property type="entry name" value="Cyt_P450_E_grp-I"/>
</dbReference>